<dbReference type="AlphaFoldDB" id="A0AAJ0GGA9"/>
<dbReference type="CDD" id="cd03205">
    <property type="entry name" value="GST_C_6"/>
    <property type="match status" value="1"/>
</dbReference>
<evidence type="ECO:0000313" key="5">
    <source>
        <dbReference type="Proteomes" id="UP001271007"/>
    </source>
</evidence>
<dbReference type="InterPro" id="IPR036249">
    <property type="entry name" value="Thioredoxin-like_sf"/>
</dbReference>
<dbReference type="Proteomes" id="UP001271007">
    <property type="component" value="Unassembled WGS sequence"/>
</dbReference>
<comment type="similarity">
    <text evidence="1">Belongs to the GST superfamily.</text>
</comment>
<dbReference type="Pfam" id="PF13410">
    <property type="entry name" value="GST_C_2"/>
    <property type="match status" value="1"/>
</dbReference>
<protein>
    <recommendedName>
        <fullName evidence="6">Glutathione S-transferase</fullName>
    </recommendedName>
</protein>
<name>A0AAJ0GGA9_9PEZI</name>
<dbReference type="Gene3D" id="1.20.1050.10">
    <property type="match status" value="1"/>
</dbReference>
<dbReference type="SUPFAM" id="SSF52833">
    <property type="entry name" value="Thioredoxin-like"/>
    <property type="match status" value="1"/>
</dbReference>
<feature type="domain" description="GST C-terminal" evidence="3">
    <location>
        <begin position="91"/>
        <end position="225"/>
    </location>
</feature>
<dbReference type="SFLD" id="SFLDS00019">
    <property type="entry name" value="Glutathione_Transferase_(cytos"/>
    <property type="match status" value="1"/>
</dbReference>
<dbReference type="EMBL" id="JAWDJX010000004">
    <property type="protein sequence ID" value="KAK3056899.1"/>
    <property type="molecule type" value="Genomic_DNA"/>
</dbReference>
<dbReference type="SUPFAM" id="SSF47616">
    <property type="entry name" value="GST C-terminal domain-like"/>
    <property type="match status" value="1"/>
</dbReference>
<reference evidence="4" key="1">
    <citation type="submission" date="2023-04" db="EMBL/GenBank/DDBJ databases">
        <title>Black Yeasts Isolated from many extreme environments.</title>
        <authorList>
            <person name="Coleine C."/>
            <person name="Stajich J.E."/>
            <person name="Selbmann L."/>
        </authorList>
    </citation>
    <scope>NUCLEOTIDE SEQUENCE</scope>
    <source>
        <strain evidence="4">CCFEE 5312</strain>
    </source>
</reference>
<dbReference type="InterPro" id="IPR040079">
    <property type="entry name" value="Glutathione_S-Trfase"/>
</dbReference>
<evidence type="ECO:0000259" key="3">
    <source>
        <dbReference type="PROSITE" id="PS50405"/>
    </source>
</evidence>
<gene>
    <name evidence="4" type="ORF">LTR09_001937</name>
</gene>
<evidence type="ECO:0000259" key="2">
    <source>
        <dbReference type="PROSITE" id="PS50404"/>
    </source>
</evidence>
<dbReference type="InterPro" id="IPR004045">
    <property type="entry name" value="Glutathione_S-Trfase_N"/>
</dbReference>
<feature type="domain" description="GST N-terminal" evidence="2">
    <location>
        <begin position="1"/>
        <end position="84"/>
    </location>
</feature>
<dbReference type="InterPro" id="IPR036282">
    <property type="entry name" value="Glutathione-S-Trfase_C_sf"/>
</dbReference>
<organism evidence="4 5">
    <name type="scientific">Extremus antarcticus</name>
    <dbReference type="NCBI Taxonomy" id="702011"/>
    <lineage>
        <taxon>Eukaryota</taxon>
        <taxon>Fungi</taxon>
        <taxon>Dikarya</taxon>
        <taxon>Ascomycota</taxon>
        <taxon>Pezizomycotina</taxon>
        <taxon>Dothideomycetes</taxon>
        <taxon>Dothideomycetidae</taxon>
        <taxon>Mycosphaerellales</taxon>
        <taxon>Extremaceae</taxon>
        <taxon>Extremus</taxon>
    </lineage>
</organism>
<dbReference type="PROSITE" id="PS50405">
    <property type="entry name" value="GST_CTER"/>
    <property type="match status" value="1"/>
</dbReference>
<evidence type="ECO:0000256" key="1">
    <source>
        <dbReference type="ARBA" id="ARBA00007409"/>
    </source>
</evidence>
<dbReference type="PANTHER" id="PTHR44051">
    <property type="entry name" value="GLUTATHIONE S-TRANSFERASE-RELATED"/>
    <property type="match status" value="1"/>
</dbReference>
<dbReference type="SFLD" id="SFLDG00358">
    <property type="entry name" value="Main_(cytGST)"/>
    <property type="match status" value="1"/>
</dbReference>
<dbReference type="PROSITE" id="PS50404">
    <property type="entry name" value="GST_NTER"/>
    <property type="match status" value="1"/>
</dbReference>
<dbReference type="PANTHER" id="PTHR44051:SF8">
    <property type="entry name" value="GLUTATHIONE S-TRANSFERASE GSTA"/>
    <property type="match status" value="1"/>
</dbReference>
<evidence type="ECO:0008006" key="6">
    <source>
        <dbReference type="Google" id="ProtNLM"/>
    </source>
</evidence>
<keyword evidence="5" id="KW-1185">Reference proteome</keyword>
<sequence>MPLKLISATPSPYARMNRIAMLEKGIPFELQNEIPWHKSETQTPKYNPLEKLPILLNPDDPNFEPVYDSAHIQDYIVQKYADKAPRLLTGNLDLDLKARQILVLAEGVMDAFVLEFFESARPEEKQSQEWIERQRRKINGGMRAFDELVRSRKGEYLIGDGQTMTIADIAAVCAVGHIDFAGVRSEWSEQYPELCKWYKGMDERANFASTRPVMFDIKTNTVTASEVKATHRLDHRYIVTCTARTS</sequence>
<proteinExistence type="inferred from homology"/>
<dbReference type="Pfam" id="PF13409">
    <property type="entry name" value="GST_N_2"/>
    <property type="match status" value="1"/>
</dbReference>
<evidence type="ECO:0000313" key="4">
    <source>
        <dbReference type="EMBL" id="KAK3056899.1"/>
    </source>
</evidence>
<accession>A0AAJ0GGA9</accession>
<dbReference type="Gene3D" id="3.40.30.10">
    <property type="entry name" value="Glutaredoxin"/>
    <property type="match status" value="1"/>
</dbReference>
<comment type="caution">
    <text evidence="4">The sequence shown here is derived from an EMBL/GenBank/DDBJ whole genome shotgun (WGS) entry which is preliminary data.</text>
</comment>
<dbReference type="InterPro" id="IPR010987">
    <property type="entry name" value="Glutathione-S-Trfase_C-like"/>
</dbReference>